<evidence type="ECO:0000313" key="2">
    <source>
        <dbReference type="EMBL" id="RKF30855.1"/>
    </source>
</evidence>
<dbReference type="Gene3D" id="3.40.630.30">
    <property type="match status" value="1"/>
</dbReference>
<dbReference type="Proteomes" id="UP000286402">
    <property type="component" value="Unassembled WGS sequence"/>
</dbReference>
<evidence type="ECO:0000313" key="3">
    <source>
        <dbReference type="EMBL" id="TWI16787.1"/>
    </source>
</evidence>
<feature type="domain" description="N-acetyltransferase" evidence="1">
    <location>
        <begin position="5"/>
        <end position="164"/>
    </location>
</feature>
<organism evidence="2 4">
    <name type="scientific">Sphingobacterium siyangense</name>
    <dbReference type="NCBI Taxonomy" id="459529"/>
    <lineage>
        <taxon>Bacteria</taxon>
        <taxon>Pseudomonadati</taxon>
        <taxon>Bacteroidota</taxon>
        <taxon>Sphingobacteriia</taxon>
        <taxon>Sphingobacteriales</taxon>
        <taxon>Sphingobacteriaceae</taxon>
        <taxon>Sphingobacterium</taxon>
    </lineage>
</organism>
<keyword evidence="4" id="KW-1185">Reference proteome</keyword>
<dbReference type="OrthoDB" id="9788916at2"/>
<proteinExistence type="predicted"/>
<dbReference type="SUPFAM" id="SSF55729">
    <property type="entry name" value="Acyl-CoA N-acyltransferases (Nat)"/>
    <property type="match status" value="1"/>
</dbReference>
<comment type="caution">
    <text evidence="2">The sequence shown here is derived from an EMBL/GenBank/DDBJ whole genome shotgun (WGS) entry which is preliminary data.</text>
</comment>
<evidence type="ECO:0000313" key="4">
    <source>
        <dbReference type="Proteomes" id="UP000286402"/>
    </source>
</evidence>
<gene>
    <name evidence="2" type="ORF">BCY89_18130</name>
    <name evidence="3" type="ORF">IQ31_04134</name>
</gene>
<reference evidence="3 5" key="1">
    <citation type="journal article" date="2015" name="Stand. Genomic Sci.">
        <title>Genomic Encyclopedia of Bacterial and Archaeal Type Strains, Phase III: the genomes of soil and plant-associated and newly described type strains.</title>
        <authorList>
            <person name="Whitman W.B."/>
            <person name="Woyke T."/>
            <person name="Klenk H.P."/>
            <person name="Zhou Y."/>
            <person name="Lilburn T.G."/>
            <person name="Beck B.J."/>
            <person name="De Vos P."/>
            <person name="Vandamme P."/>
            <person name="Eisen J.A."/>
            <person name="Garrity G."/>
            <person name="Hugenholtz P."/>
            <person name="Kyrpides N.C."/>
        </authorList>
    </citation>
    <scope>NUCLEOTIDE SEQUENCE [LARGE SCALE GENOMIC DNA]</scope>
    <source>
        <strain evidence="3 5">CGMCC 1.6855</strain>
    </source>
</reference>
<accession>A0A420FDA0</accession>
<dbReference type="Pfam" id="PF13302">
    <property type="entry name" value="Acetyltransf_3"/>
    <property type="match status" value="1"/>
</dbReference>
<protein>
    <submittedName>
        <fullName evidence="2">GCN5 family acetyltransferase</fullName>
    </submittedName>
    <submittedName>
        <fullName evidence="3">Ribosomal-protein-alanine N-acetyltransferase</fullName>
    </submittedName>
</protein>
<dbReference type="PROSITE" id="PS51186">
    <property type="entry name" value="GNAT"/>
    <property type="match status" value="1"/>
</dbReference>
<sequence length="166" mass="18852">MYNTLLFKKYLPEDFDAFHDLVKADDVMKYITGKGLSEEQARKKFDSILEINQDPDLGYFKVIEADTLKLLGDCKLVNYKKDPSVFEIGYLLRKEHWGKGLGTQICESMLALATTLNPGKDVIGIIDPDNTASRRLLNKFGFKSFFVGIEDDIATEKLMLKRTASE</sequence>
<dbReference type="RefSeq" id="WP_115050011.1">
    <property type="nucleotide sequence ID" value="NZ_CP070350.1"/>
</dbReference>
<dbReference type="InterPro" id="IPR051531">
    <property type="entry name" value="N-acetyltransferase"/>
</dbReference>
<evidence type="ECO:0000313" key="5">
    <source>
        <dbReference type="Proteomes" id="UP000315908"/>
    </source>
</evidence>
<dbReference type="GO" id="GO:0016747">
    <property type="term" value="F:acyltransferase activity, transferring groups other than amino-acyl groups"/>
    <property type="evidence" value="ECO:0007669"/>
    <property type="project" value="InterPro"/>
</dbReference>
<dbReference type="PANTHER" id="PTHR43792">
    <property type="entry name" value="GNAT FAMILY, PUTATIVE (AFU_ORTHOLOGUE AFUA_3G00765)-RELATED-RELATED"/>
    <property type="match status" value="1"/>
</dbReference>
<reference evidence="2 4" key="2">
    <citation type="submission" date="2016-07" db="EMBL/GenBank/DDBJ databases">
        <title>Genome analysis of Sphingobacterium siyangense T12B17.</title>
        <authorList>
            <person name="Xu D."/>
            <person name="Su Y."/>
            <person name="Zheng S."/>
        </authorList>
    </citation>
    <scope>NUCLEOTIDE SEQUENCE [LARGE SCALE GENOMIC DNA]</scope>
    <source>
        <strain evidence="2 4">T12B17</strain>
    </source>
</reference>
<dbReference type="AlphaFoldDB" id="A0A420FDA0"/>
<dbReference type="InterPro" id="IPR016181">
    <property type="entry name" value="Acyl_CoA_acyltransferase"/>
</dbReference>
<dbReference type="EMBL" id="MCAQ01000029">
    <property type="protein sequence ID" value="RKF30855.1"/>
    <property type="molecule type" value="Genomic_DNA"/>
</dbReference>
<keyword evidence="2" id="KW-0808">Transferase</keyword>
<dbReference type="PANTHER" id="PTHR43792:SF1">
    <property type="entry name" value="N-ACETYLTRANSFERASE DOMAIN-CONTAINING PROTEIN"/>
    <property type="match status" value="1"/>
</dbReference>
<dbReference type="Proteomes" id="UP000315908">
    <property type="component" value="Unassembled WGS sequence"/>
</dbReference>
<evidence type="ECO:0000259" key="1">
    <source>
        <dbReference type="PROSITE" id="PS51186"/>
    </source>
</evidence>
<dbReference type="EMBL" id="VLKR01000026">
    <property type="protein sequence ID" value="TWI16787.1"/>
    <property type="molecule type" value="Genomic_DNA"/>
</dbReference>
<dbReference type="InterPro" id="IPR000182">
    <property type="entry name" value="GNAT_dom"/>
</dbReference>
<reference evidence="3" key="3">
    <citation type="submission" date="2019-07" db="EMBL/GenBank/DDBJ databases">
        <authorList>
            <person name="Whitman W."/>
            <person name="Huntemann M."/>
            <person name="Clum A."/>
            <person name="Pillay M."/>
            <person name="Palaniappan K."/>
            <person name="Varghese N."/>
            <person name="Mikhailova N."/>
            <person name="Stamatis D."/>
            <person name="Reddy T."/>
            <person name="Daum C."/>
            <person name="Shapiro N."/>
            <person name="Ivanova N."/>
            <person name="Kyrpides N."/>
            <person name="Woyke T."/>
        </authorList>
    </citation>
    <scope>NUCLEOTIDE SEQUENCE</scope>
    <source>
        <strain evidence="3">CGMCC 1.6855</strain>
    </source>
</reference>
<name>A0A420FDA0_9SPHI</name>